<dbReference type="Gene3D" id="3.90.1640.30">
    <property type="match status" value="1"/>
</dbReference>
<evidence type="ECO:0000259" key="8">
    <source>
        <dbReference type="Pfam" id="PF02272"/>
    </source>
</evidence>
<dbReference type="PANTHER" id="PTHR30255:SF2">
    <property type="entry name" value="SINGLE-STRANDED-DNA-SPECIFIC EXONUCLEASE RECJ"/>
    <property type="match status" value="1"/>
</dbReference>
<comment type="caution">
    <text evidence="10">The sequence shown here is derived from an EMBL/GenBank/DDBJ whole genome shotgun (WGS) entry which is preliminary data.</text>
</comment>
<keyword evidence="4" id="KW-0378">Hydrolase</keyword>
<evidence type="ECO:0000256" key="6">
    <source>
        <dbReference type="SAM" id="MobiDB-lite"/>
    </source>
</evidence>
<organism evidence="10 11">
    <name type="scientific">Desulfitobacterium dehalogenans</name>
    <dbReference type="NCBI Taxonomy" id="36854"/>
    <lineage>
        <taxon>Bacteria</taxon>
        <taxon>Bacillati</taxon>
        <taxon>Bacillota</taxon>
        <taxon>Clostridia</taxon>
        <taxon>Eubacteriales</taxon>
        <taxon>Desulfitobacteriaceae</taxon>
        <taxon>Desulfitobacterium</taxon>
    </lineage>
</organism>
<proteinExistence type="inferred from homology"/>
<keyword evidence="5 10" id="KW-0269">Exonuclease</keyword>
<name>A0A7C6Z3Z4_9FIRM</name>
<evidence type="ECO:0000256" key="5">
    <source>
        <dbReference type="ARBA" id="ARBA00022839"/>
    </source>
</evidence>
<dbReference type="Pfam" id="PF17768">
    <property type="entry name" value="RecJ_OB"/>
    <property type="match status" value="1"/>
</dbReference>
<dbReference type="NCBIfam" id="TIGR00644">
    <property type="entry name" value="recJ"/>
    <property type="match status" value="1"/>
</dbReference>
<dbReference type="Proteomes" id="UP000553059">
    <property type="component" value="Unassembled WGS sequence"/>
</dbReference>
<dbReference type="InterPro" id="IPR001667">
    <property type="entry name" value="DDH_dom"/>
</dbReference>
<evidence type="ECO:0000256" key="3">
    <source>
        <dbReference type="ARBA" id="ARBA00022722"/>
    </source>
</evidence>
<dbReference type="GO" id="GO:0003676">
    <property type="term" value="F:nucleic acid binding"/>
    <property type="evidence" value="ECO:0007669"/>
    <property type="project" value="InterPro"/>
</dbReference>
<dbReference type="PANTHER" id="PTHR30255">
    <property type="entry name" value="SINGLE-STRANDED-DNA-SPECIFIC EXONUCLEASE RECJ"/>
    <property type="match status" value="1"/>
</dbReference>
<dbReference type="SUPFAM" id="SSF64182">
    <property type="entry name" value="DHH phosphoesterases"/>
    <property type="match status" value="1"/>
</dbReference>
<feature type="domain" description="DHHA1" evidence="8">
    <location>
        <begin position="353"/>
        <end position="446"/>
    </location>
</feature>
<dbReference type="InterPro" id="IPR038763">
    <property type="entry name" value="DHH_sf"/>
</dbReference>
<feature type="domain" description="DDH" evidence="7">
    <location>
        <begin position="83"/>
        <end position="236"/>
    </location>
</feature>
<dbReference type="EMBL" id="DUTF01000159">
    <property type="protein sequence ID" value="HHY26502.1"/>
    <property type="molecule type" value="Genomic_DNA"/>
</dbReference>
<evidence type="ECO:0000259" key="7">
    <source>
        <dbReference type="Pfam" id="PF01368"/>
    </source>
</evidence>
<evidence type="ECO:0000256" key="1">
    <source>
        <dbReference type="ARBA" id="ARBA00005915"/>
    </source>
</evidence>
<dbReference type="GO" id="GO:0006310">
    <property type="term" value="P:DNA recombination"/>
    <property type="evidence" value="ECO:0007669"/>
    <property type="project" value="InterPro"/>
</dbReference>
<feature type="region of interest" description="Disordered" evidence="6">
    <location>
        <begin position="1"/>
        <end position="22"/>
    </location>
</feature>
<sequence>MTKRIWTKPQPLPGLQDSSSSLPQRLGISPVVADILSQRGVGTEEEILEFLSPSLLNLNSPFAFREMAKAVERLEQARAQEEKILIYGDYDVDGVTSTALLYKVLTDLGFKAVAYIPSRMDEGYGLHKDAVLKASQADVKVIITVDCGITAVDEVEYARSQGIDMILTDHHEPPEILPQAYAILNPKVQDSGYPFRELAGVGVAFKLAQALLETLDCGETGAYAVLEILDLVALGTIADLVPLTHENRTIVAYGLRQMENTIHLGLRTLLEECGLWGKPLKAGQIAFMVAPRINAAGRMDSARAGLELLLTGNEDRAVELARFLSRENALRQDTEKEIFAEAVKILEEAPLPRVIVLSGKSWHHGVIGIVASRLVERYYRPVFLVTEEEDIGKGSARGIGGYHVLDELKAQAELLGKFGGHSQAAGFSLKLENIPLLRAALNQAAQNFPEDMFYERVRVDQCVPLEVLDASLMRDLEHLAPFGFGNPSPVLAGKDYPLYMADLVGKEQAHLKCMFGTQGEWEGIAFRKGEELGNILGSSTVDVAFGLDWNTFRGTQNIQLMIKDIQPKAPWQEDNDHSAALQEIALGQEEMASGSSSSQGLKVMDWRGKNREEWSKALENWGASVALWDFTGSGPQRPETDLKADWAMIIGVPSSWNAVRDIMRETQNQGGQGMIIAESKIEALVLKERTGYLSREDLVQLYRVLYDLAIKNNPFTWKVEGIPLWQARTGLKILEELNLLRCLRHRPGAIHIEWIPAKKKLDLEGALRFRGAKRRWQEAMAFKEEYCTMPWPEFQTRLGRYR</sequence>
<dbReference type="AlphaFoldDB" id="A0A7C6Z3Z4"/>
<dbReference type="InterPro" id="IPR004610">
    <property type="entry name" value="RecJ"/>
</dbReference>
<comment type="similarity">
    <text evidence="1">Belongs to the RecJ family.</text>
</comment>
<accession>A0A7C6Z3Z4</accession>
<dbReference type="InterPro" id="IPR041122">
    <property type="entry name" value="RecJ_OB"/>
</dbReference>
<dbReference type="Pfam" id="PF02272">
    <property type="entry name" value="DHHA1"/>
    <property type="match status" value="1"/>
</dbReference>
<dbReference type="InterPro" id="IPR051673">
    <property type="entry name" value="SSDNA_exonuclease_RecJ"/>
</dbReference>
<gene>
    <name evidence="10" type="primary">recJ</name>
    <name evidence="10" type="ORF">GX523_07105</name>
</gene>
<evidence type="ECO:0000256" key="2">
    <source>
        <dbReference type="ARBA" id="ARBA00019841"/>
    </source>
</evidence>
<dbReference type="Pfam" id="PF01368">
    <property type="entry name" value="DHH"/>
    <property type="match status" value="1"/>
</dbReference>
<evidence type="ECO:0000313" key="10">
    <source>
        <dbReference type="EMBL" id="HHY26502.1"/>
    </source>
</evidence>
<keyword evidence="3" id="KW-0540">Nuclease</keyword>
<evidence type="ECO:0000313" key="11">
    <source>
        <dbReference type="Proteomes" id="UP000553059"/>
    </source>
</evidence>
<evidence type="ECO:0000256" key="4">
    <source>
        <dbReference type="ARBA" id="ARBA00022801"/>
    </source>
</evidence>
<evidence type="ECO:0000259" key="9">
    <source>
        <dbReference type="Pfam" id="PF17768"/>
    </source>
</evidence>
<dbReference type="Gene3D" id="3.10.310.30">
    <property type="match status" value="1"/>
</dbReference>
<dbReference type="GO" id="GO:0006281">
    <property type="term" value="P:DNA repair"/>
    <property type="evidence" value="ECO:0007669"/>
    <property type="project" value="InterPro"/>
</dbReference>
<dbReference type="InterPro" id="IPR003156">
    <property type="entry name" value="DHHA1_dom"/>
</dbReference>
<reference evidence="10 11" key="1">
    <citation type="journal article" date="2020" name="Biotechnol. Biofuels">
        <title>New insights from the biogas microbiome by comprehensive genome-resolved metagenomics of nearly 1600 species originating from multiple anaerobic digesters.</title>
        <authorList>
            <person name="Campanaro S."/>
            <person name="Treu L."/>
            <person name="Rodriguez-R L.M."/>
            <person name="Kovalovszki A."/>
            <person name="Ziels R.M."/>
            <person name="Maus I."/>
            <person name="Zhu X."/>
            <person name="Kougias P.G."/>
            <person name="Basile A."/>
            <person name="Luo G."/>
            <person name="Schluter A."/>
            <person name="Konstantinidis K.T."/>
            <person name="Angelidaki I."/>
        </authorList>
    </citation>
    <scope>NUCLEOTIDE SEQUENCE [LARGE SCALE GENOMIC DNA]</scope>
    <source>
        <strain evidence="10">AS05jafATM_4</strain>
    </source>
</reference>
<feature type="domain" description="RecJ OB" evidence="9">
    <location>
        <begin position="459"/>
        <end position="564"/>
    </location>
</feature>
<dbReference type="GO" id="GO:0008409">
    <property type="term" value="F:5'-3' exonuclease activity"/>
    <property type="evidence" value="ECO:0007669"/>
    <property type="project" value="InterPro"/>
</dbReference>
<protein>
    <recommendedName>
        <fullName evidence="2">Single-stranded-DNA-specific exonuclease RecJ</fullName>
    </recommendedName>
</protein>